<evidence type="ECO:0000256" key="2">
    <source>
        <dbReference type="SAM" id="Phobius"/>
    </source>
</evidence>
<reference evidence="3 4" key="1">
    <citation type="submission" date="2020-08" db="EMBL/GenBank/DDBJ databases">
        <title>Whole genome shotgun sequence of Actinocatenispora thailandica NBRC 105041.</title>
        <authorList>
            <person name="Komaki H."/>
            <person name="Tamura T."/>
        </authorList>
    </citation>
    <scope>NUCLEOTIDE SEQUENCE [LARGE SCALE GENOMIC DNA]</scope>
    <source>
        <strain evidence="3 4">NBRC 105041</strain>
    </source>
</reference>
<name>A0A7R7DL54_9ACTN</name>
<keyword evidence="4" id="KW-1185">Reference proteome</keyword>
<organism evidence="3 4">
    <name type="scientific">Actinocatenispora thailandica</name>
    <dbReference type="NCBI Taxonomy" id="227318"/>
    <lineage>
        <taxon>Bacteria</taxon>
        <taxon>Bacillati</taxon>
        <taxon>Actinomycetota</taxon>
        <taxon>Actinomycetes</taxon>
        <taxon>Micromonosporales</taxon>
        <taxon>Micromonosporaceae</taxon>
        <taxon>Actinocatenispora</taxon>
    </lineage>
</organism>
<evidence type="ECO:0000313" key="4">
    <source>
        <dbReference type="Proteomes" id="UP000611640"/>
    </source>
</evidence>
<evidence type="ECO:0000256" key="1">
    <source>
        <dbReference type="SAM" id="MobiDB-lite"/>
    </source>
</evidence>
<proteinExistence type="predicted"/>
<evidence type="ECO:0000313" key="3">
    <source>
        <dbReference type="EMBL" id="BCJ33496.1"/>
    </source>
</evidence>
<dbReference type="RefSeq" id="WP_203960374.1">
    <property type="nucleotide sequence ID" value="NZ_AP023355.1"/>
</dbReference>
<keyword evidence="2" id="KW-0812">Transmembrane</keyword>
<feature type="compositionally biased region" description="Gly residues" evidence="1">
    <location>
        <begin position="207"/>
        <end position="217"/>
    </location>
</feature>
<dbReference type="KEGG" id="atl:Athai_09990"/>
<dbReference type="AlphaFoldDB" id="A0A7R7DL54"/>
<keyword evidence="2" id="KW-1133">Transmembrane helix</keyword>
<feature type="transmembrane region" description="Helical" evidence="2">
    <location>
        <begin position="271"/>
        <end position="300"/>
    </location>
</feature>
<keyword evidence="2" id="KW-0472">Membrane</keyword>
<protein>
    <submittedName>
        <fullName evidence="3">Uncharacterized protein</fullName>
    </submittedName>
</protein>
<dbReference type="EMBL" id="AP023355">
    <property type="protein sequence ID" value="BCJ33496.1"/>
    <property type="molecule type" value="Genomic_DNA"/>
</dbReference>
<accession>A0A7R7DL54</accession>
<feature type="region of interest" description="Disordered" evidence="1">
    <location>
        <begin position="198"/>
        <end position="230"/>
    </location>
</feature>
<sequence>MTEHAAEPAPAPTQHGVGHATTVAGAGVAAHPHELAAVLRNPTPAALHVLDHAALLSAFKAGPVHWGVGPLAAALLLVPPGEHACVTEALGILDLDSRTVFDALHGEHLDYDSASYERLAARFAPDRGAAAASVREVCAAAAAMRDRTGDTAVNTAHLFLGLLHVVADTDEHGLDGYFRDCGITVDLMVSAAVAARARTGDPDRRGGNGYGIAGGRRGPAPRPSERFGVSASSAPTTLRAKVRRRRQRATAPTLADIGTAWRGYTVRRWTVLAVIGQLIALSSLAWAITAIVAGAPWWLFPFALVAGRGYGFSARAQCTTAIASAVAATVVFVLCGAWILVLTTGATVAVSVGLLGYPLDWRRGDTGDPGYGLDRMVRDQVVSRSSVAWLLRWDRRARG</sequence>
<gene>
    <name evidence="3" type="ORF">Athai_09990</name>
</gene>
<dbReference type="Proteomes" id="UP000611640">
    <property type="component" value="Chromosome"/>
</dbReference>
<feature type="transmembrane region" description="Helical" evidence="2">
    <location>
        <begin position="320"/>
        <end position="353"/>
    </location>
</feature>